<feature type="region of interest" description="Disordered" evidence="1">
    <location>
        <begin position="1"/>
        <end position="27"/>
    </location>
</feature>
<feature type="compositionally biased region" description="Polar residues" evidence="1">
    <location>
        <begin position="132"/>
        <end position="147"/>
    </location>
</feature>
<name>A0AAE0NW13_SORBR</name>
<feature type="compositionally biased region" description="Acidic residues" evidence="1">
    <location>
        <begin position="374"/>
        <end position="383"/>
    </location>
</feature>
<feature type="region of interest" description="Disordered" evidence="1">
    <location>
        <begin position="472"/>
        <end position="554"/>
    </location>
</feature>
<feature type="region of interest" description="Disordered" evidence="1">
    <location>
        <begin position="253"/>
        <end position="302"/>
    </location>
</feature>
<comment type="caution">
    <text evidence="2">The sequence shown here is derived from an EMBL/GenBank/DDBJ whole genome shotgun (WGS) entry which is preliminary data.</text>
</comment>
<feature type="region of interest" description="Disordered" evidence="1">
    <location>
        <begin position="353"/>
        <end position="383"/>
    </location>
</feature>
<feature type="compositionally biased region" description="Basic and acidic residues" evidence="1">
    <location>
        <begin position="503"/>
        <end position="520"/>
    </location>
</feature>
<reference evidence="2" key="1">
    <citation type="journal article" date="2023" name="Mol. Phylogenet. Evol.">
        <title>Genome-scale phylogeny and comparative genomics of the fungal order Sordariales.</title>
        <authorList>
            <person name="Hensen N."/>
            <person name="Bonometti L."/>
            <person name="Westerberg I."/>
            <person name="Brannstrom I.O."/>
            <person name="Guillou S."/>
            <person name="Cros-Aarteil S."/>
            <person name="Calhoun S."/>
            <person name="Haridas S."/>
            <person name="Kuo A."/>
            <person name="Mondo S."/>
            <person name="Pangilinan J."/>
            <person name="Riley R."/>
            <person name="LaButti K."/>
            <person name="Andreopoulos B."/>
            <person name="Lipzen A."/>
            <person name="Chen C."/>
            <person name="Yan M."/>
            <person name="Daum C."/>
            <person name="Ng V."/>
            <person name="Clum A."/>
            <person name="Steindorff A."/>
            <person name="Ohm R.A."/>
            <person name="Martin F."/>
            <person name="Silar P."/>
            <person name="Natvig D.O."/>
            <person name="Lalanne C."/>
            <person name="Gautier V."/>
            <person name="Ament-Velasquez S.L."/>
            <person name="Kruys A."/>
            <person name="Hutchinson M.I."/>
            <person name="Powell A.J."/>
            <person name="Barry K."/>
            <person name="Miller A.N."/>
            <person name="Grigoriev I.V."/>
            <person name="Debuchy R."/>
            <person name="Gladieux P."/>
            <person name="Hiltunen Thoren M."/>
            <person name="Johannesson H."/>
        </authorList>
    </citation>
    <scope>NUCLEOTIDE SEQUENCE</scope>
    <source>
        <strain evidence="2">FGSC 1904</strain>
    </source>
</reference>
<evidence type="ECO:0000313" key="2">
    <source>
        <dbReference type="EMBL" id="KAK3388767.1"/>
    </source>
</evidence>
<feature type="compositionally biased region" description="Acidic residues" evidence="1">
    <location>
        <begin position="353"/>
        <end position="366"/>
    </location>
</feature>
<dbReference type="EMBL" id="JAUTDP010000015">
    <property type="protein sequence ID" value="KAK3388767.1"/>
    <property type="molecule type" value="Genomic_DNA"/>
</dbReference>
<dbReference type="AlphaFoldDB" id="A0AAE0NW13"/>
<feature type="region of interest" description="Disordered" evidence="1">
    <location>
        <begin position="62"/>
        <end position="94"/>
    </location>
</feature>
<sequence>MGATLSQPVVPSPSSPSSAKTKSSKRRRFRFRLRIRWRRKKKPLHEIRAIFPESLGQHDHREYRESKLYDSSSTDERDENNWPSSPTLPIYPLPLDISRRKPLPSLPPSVEMESLARNQINCQANNTLWNNSSQLGLTEDSNSFVEDNSNREDHTEDETEQQHVSDPDPNSDFDSESDISLEERQRPHTPPPWDTSLTGYGSVLEISRPFRARRVFEHPLVEGHFLANKENTIFSGGGPLAAEEKRRMWRVWEEAGGGDKGQKKPKGLRSKGRSNSMERERGHGKKAKKSNTKTNTKTKRMSEWRRWKPLPSYPACTDIVAHQRASSTCTWFPLVTGNDLQGACAEVFEEAEDLDYQAEDEKDDDEGGNRENWREEEDEDREDLDEAIKRFLEMKIPVDMESLYRLRASFAGEGMDTTDNLNVTGEEATEGEMNDKTKGIEKEMEVAVDQGQLSPLVESLFFTDTDIEGFEFQAKEENKGGKMSNTEGMGRSGRGSDVSDEAEIVKMRKSENGEQDAGREHRGKKRFQCHTKIESVGEIRLNEERGSESRRKVE</sequence>
<dbReference type="Proteomes" id="UP001281003">
    <property type="component" value="Unassembled WGS sequence"/>
</dbReference>
<proteinExistence type="predicted"/>
<feature type="region of interest" description="Disordered" evidence="1">
    <location>
        <begin position="132"/>
        <end position="199"/>
    </location>
</feature>
<reference evidence="2" key="2">
    <citation type="submission" date="2023-07" db="EMBL/GenBank/DDBJ databases">
        <authorList>
            <consortium name="Lawrence Berkeley National Laboratory"/>
            <person name="Haridas S."/>
            <person name="Hensen N."/>
            <person name="Bonometti L."/>
            <person name="Westerberg I."/>
            <person name="Brannstrom I.O."/>
            <person name="Guillou S."/>
            <person name="Cros-Aarteil S."/>
            <person name="Calhoun S."/>
            <person name="Kuo A."/>
            <person name="Mondo S."/>
            <person name="Pangilinan J."/>
            <person name="Riley R."/>
            <person name="LaButti K."/>
            <person name="Andreopoulos B."/>
            <person name="Lipzen A."/>
            <person name="Chen C."/>
            <person name="Yanf M."/>
            <person name="Daum C."/>
            <person name="Ng V."/>
            <person name="Clum A."/>
            <person name="Steindorff A."/>
            <person name="Ohm R."/>
            <person name="Martin F."/>
            <person name="Silar P."/>
            <person name="Natvig D."/>
            <person name="Lalanne C."/>
            <person name="Gautier V."/>
            <person name="Ament-velasquez S.L."/>
            <person name="Kruys A."/>
            <person name="Hutchinson M.I."/>
            <person name="Powell A.J."/>
            <person name="Barry K."/>
            <person name="Miller A.N."/>
            <person name="Grigoriev I.V."/>
            <person name="Debuchy R."/>
            <person name="Gladieux P."/>
            <person name="Thoren M.H."/>
            <person name="Johannesson H."/>
        </authorList>
    </citation>
    <scope>NUCLEOTIDE SEQUENCE</scope>
    <source>
        <strain evidence="2">FGSC 1904</strain>
    </source>
</reference>
<accession>A0AAE0NW13</accession>
<evidence type="ECO:0000256" key="1">
    <source>
        <dbReference type="SAM" id="MobiDB-lite"/>
    </source>
</evidence>
<protein>
    <submittedName>
        <fullName evidence="2">Uncharacterized protein</fullName>
    </submittedName>
</protein>
<feature type="compositionally biased region" description="Basic and acidic residues" evidence="1">
    <location>
        <begin position="531"/>
        <end position="554"/>
    </location>
</feature>
<evidence type="ECO:0000313" key="3">
    <source>
        <dbReference type="Proteomes" id="UP001281003"/>
    </source>
</evidence>
<keyword evidence="3" id="KW-1185">Reference proteome</keyword>
<gene>
    <name evidence="2" type="ORF">B0T20DRAFT_364418</name>
</gene>
<feature type="compositionally biased region" description="Acidic residues" evidence="1">
    <location>
        <begin position="169"/>
        <end position="180"/>
    </location>
</feature>
<organism evidence="2 3">
    <name type="scientific">Sordaria brevicollis</name>
    <dbReference type="NCBI Taxonomy" id="83679"/>
    <lineage>
        <taxon>Eukaryota</taxon>
        <taxon>Fungi</taxon>
        <taxon>Dikarya</taxon>
        <taxon>Ascomycota</taxon>
        <taxon>Pezizomycotina</taxon>
        <taxon>Sordariomycetes</taxon>
        <taxon>Sordariomycetidae</taxon>
        <taxon>Sordariales</taxon>
        <taxon>Sordariaceae</taxon>
        <taxon>Sordaria</taxon>
    </lineage>
</organism>
<feature type="compositionally biased region" description="Basic residues" evidence="1">
    <location>
        <begin position="282"/>
        <end position="299"/>
    </location>
</feature>
<feature type="compositionally biased region" description="Basic residues" evidence="1">
    <location>
        <begin position="263"/>
        <end position="272"/>
    </location>
</feature>
<feature type="compositionally biased region" description="Basic and acidic residues" evidence="1">
    <location>
        <begin position="148"/>
        <end position="166"/>
    </location>
</feature>